<dbReference type="Proteomes" id="UP000467428">
    <property type="component" value="Chromosome"/>
</dbReference>
<name>A0A7I7S0T3_9MYCO</name>
<feature type="chain" id="PRO_5029914806" evidence="2">
    <location>
        <begin position="30"/>
        <end position="88"/>
    </location>
</feature>
<feature type="compositionally biased region" description="Polar residues" evidence="1">
    <location>
        <begin position="67"/>
        <end position="77"/>
    </location>
</feature>
<reference evidence="3 4" key="1">
    <citation type="journal article" date="2019" name="Emerg. Microbes Infect.">
        <title>Comprehensive subspecies identification of 175 nontuberculous mycobacteria species based on 7547 genomic profiles.</title>
        <authorList>
            <person name="Matsumoto Y."/>
            <person name="Kinjo T."/>
            <person name="Motooka D."/>
            <person name="Nabeya D."/>
            <person name="Jung N."/>
            <person name="Uechi K."/>
            <person name="Horii T."/>
            <person name="Iida T."/>
            <person name="Fujita J."/>
            <person name="Nakamura S."/>
        </authorList>
    </citation>
    <scope>NUCLEOTIDE SEQUENCE [LARGE SCALE GENOMIC DNA]</scope>
    <source>
        <strain evidence="3 4">JCM 18538</strain>
    </source>
</reference>
<keyword evidence="2" id="KW-0732">Signal</keyword>
<dbReference type="EMBL" id="AP022593">
    <property type="protein sequence ID" value="BBY49809.1"/>
    <property type="molecule type" value="Genomic_DNA"/>
</dbReference>
<geneLocation type="plasmid" evidence="4">
    <name>pjcm18538 dna</name>
</geneLocation>
<evidence type="ECO:0000313" key="3">
    <source>
        <dbReference type="EMBL" id="BBY49809.1"/>
    </source>
</evidence>
<organism evidence="3 4">
    <name type="scientific">Mycolicibacterium arabiense</name>
    <dbReference type="NCBI Taxonomy" id="1286181"/>
    <lineage>
        <taxon>Bacteria</taxon>
        <taxon>Bacillati</taxon>
        <taxon>Actinomycetota</taxon>
        <taxon>Actinomycetes</taxon>
        <taxon>Mycobacteriales</taxon>
        <taxon>Mycobacteriaceae</taxon>
        <taxon>Mycolicibacterium</taxon>
    </lineage>
</organism>
<protein>
    <submittedName>
        <fullName evidence="3">Uncharacterized protein</fullName>
    </submittedName>
</protein>
<sequence length="88" mass="8885">MTSNRLAWSIRLIAVIGAMGLAFAPAAVADDDAAYNGAPTVVSGGPVPTMNGIPCVGGKLGLCTGFAQNQPSRNPPQSYLGGTPTIRN</sequence>
<proteinExistence type="predicted"/>
<dbReference type="KEGG" id="marz:MARA_32770"/>
<accession>A0A7I7S0T3</accession>
<dbReference type="AlphaFoldDB" id="A0A7I7S0T3"/>
<gene>
    <name evidence="3" type="ORF">MARA_32770</name>
</gene>
<keyword evidence="4" id="KW-1185">Reference proteome</keyword>
<feature type="signal peptide" evidence="2">
    <location>
        <begin position="1"/>
        <end position="29"/>
    </location>
</feature>
<dbReference type="RefSeq" id="WP_163916654.1">
    <property type="nucleotide sequence ID" value="NZ_AP022593.1"/>
</dbReference>
<evidence type="ECO:0000313" key="4">
    <source>
        <dbReference type="Proteomes" id="UP000467428"/>
    </source>
</evidence>
<feature type="region of interest" description="Disordered" evidence="1">
    <location>
        <begin position="67"/>
        <end position="88"/>
    </location>
</feature>
<evidence type="ECO:0000256" key="1">
    <source>
        <dbReference type="SAM" id="MobiDB-lite"/>
    </source>
</evidence>
<evidence type="ECO:0000256" key="2">
    <source>
        <dbReference type="SAM" id="SignalP"/>
    </source>
</evidence>